<dbReference type="Proteomes" id="UP001454036">
    <property type="component" value="Unassembled WGS sequence"/>
</dbReference>
<name>A0AAV3RWE2_LITER</name>
<evidence type="ECO:0000313" key="2">
    <source>
        <dbReference type="Proteomes" id="UP001454036"/>
    </source>
</evidence>
<sequence length="129" mass="15029">MNNNDEIKQEPKPFKYQQFWSKHEAFGSIVRECWDRESAGDGMYVRECWDRESAGDGMYILHYILKEVKKKLVELNKSCFSNISSKVKEKQIELVDVNGQVYGGNLDPDILTKAANINDEYRKLCDAER</sequence>
<dbReference type="AlphaFoldDB" id="A0AAV3RWE2"/>
<reference evidence="1 2" key="1">
    <citation type="submission" date="2024-01" db="EMBL/GenBank/DDBJ databases">
        <title>The complete chloroplast genome sequence of Lithospermum erythrorhizon: insights into the phylogenetic relationship among Boraginaceae species and the maternal lineages of purple gromwells.</title>
        <authorList>
            <person name="Okada T."/>
            <person name="Watanabe K."/>
        </authorList>
    </citation>
    <scope>NUCLEOTIDE SEQUENCE [LARGE SCALE GENOMIC DNA]</scope>
</reference>
<dbReference type="EMBL" id="BAABME010011555">
    <property type="protein sequence ID" value="GAA0183956.1"/>
    <property type="molecule type" value="Genomic_DNA"/>
</dbReference>
<protein>
    <submittedName>
        <fullName evidence="1">Uncharacterized protein</fullName>
    </submittedName>
</protein>
<evidence type="ECO:0000313" key="1">
    <source>
        <dbReference type="EMBL" id="GAA0183956.1"/>
    </source>
</evidence>
<proteinExistence type="predicted"/>
<gene>
    <name evidence="1" type="ORF">LIER_31280</name>
</gene>
<comment type="caution">
    <text evidence="1">The sequence shown here is derived from an EMBL/GenBank/DDBJ whole genome shotgun (WGS) entry which is preliminary data.</text>
</comment>
<accession>A0AAV3RWE2</accession>
<keyword evidence="2" id="KW-1185">Reference proteome</keyword>
<organism evidence="1 2">
    <name type="scientific">Lithospermum erythrorhizon</name>
    <name type="common">Purple gromwell</name>
    <name type="synonym">Lithospermum officinale var. erythrorhizon</name>
    <dbReference type="NCBI Taxonomy" id="34254"/>
    <lineage>
        <taxon>Eukaryota</taxon>
        <taxon>Viridiplantae</taxon>
        <taxon>Streptophyta</taxon>
        <taxon>Embryophyta</taxon>
        <taxon>Tracheophyta</taxon>
        <taxon>Spermatophyta</taxon>
        <taxon>Magnoliopsida</taxon>
        <taxon>eudicotyledons</taxon>
        <taxon>Gunneridae</taxon>
        <taxon>Pentapetalae</taxon>
        <taxon>asterids</taxon>
        <taxon>lamiids</taxon>
        <taxon>Boraginales</taxon>
        <taxon>Boraginaceae</taxon>
        <taxon>Boraginoideae</taxon>
        <taxon>Lithospermeae</taxon>
        <taxon>Lithospermum</taxon>
    </lineage>
</organism>